<keyword evidence="4" id="KW-1185">Reference proteome</keyword>
<feature type="chain" id="PRO_5011556957" description="WW domain-containing protein" evidence="1">
    <location>
        <begin position="19"/>
        <end position="129"/>
    </location>
</feature>
<evidence type="ECO:0000313" key="3">
    <source>
        <dbReference type="EMBL" id="SCZ00051.1"/>
    </source>
</evidence>
<evidence type="ECO:0000313" key="4">
    <source>
        <dbReference type="Proteomes" id="UP000199354"/>
    </source>
</evidence>
<feature type="domain" description="WW" evidence="2">
    <location>
        <begin position="15"/>
        <end position="48"/>
    </location>
</feature>
<dbReference type="OrthoDB" id="1257922at2"/>
<dbReference type="RefSeq" id="WP_139149788.1">
    <property type="nucleotide sequence ID" value="NZ_FMVF01000039.1"/>
</dbReference>
<dbReference type="Pfam" id="PF16747">
    <property type="entry name" value="Adhesin_E"/>
    <property type="match status" value="1"/>
</dbReference>
<reference evidence="3 4" key="1">
    <citation type="submission" date="2016-10" db="EMBL/GenBank/DDBJ databases">
        <authorList>
            <person name="de Groot N.N."/>
        </authorList>
    </citation>
    <scope>NUCLEOTIDE SEQUENCE [LARGE SCALE GENOMIC DNA]</scope>
    <source>
        <strain evidence="3 4">CGMCC 1.7031</strain>
    </source>
</reference>
<name>A0A1G5KIH6_9FLAO</name>
<dbReference type="InterPro" id="IPR031939">
    <property type="entry name" value="Adhesin_E-like"/>
</dbReference>
<protein>
    <recommendedName>
        <fullName evidence="2">WW domain-containing protein</fullName>
    </recommendedName>
</protein>
<organism evidence="3 4">
    <name type="scientific">Flavobacterium caeni</name>
    <dbReference type="NCBI Taxonomy" id="490189"/>
    <lineage>
        <taxon>Bacteria</taxon>
        <taxon>Pseudomonadati</taxon>
        <taxon>Bacteroidota</taxon>
        <taxon>Flavobacteriia</taxon>
        <taxon>Flavobacteriales</taxon>
        <taxon>Flavobacteriaceae</taxon>
        <taxon>Flavobacterium</taxon>
    </lineage>
</organism>
<evidence type="ECO:0000256" key="1">
    <source>
        <dbReference type="SAM" id="SignalP"/>
    </source>
</evidence>
<sequence length="129" mass="15014">MKKILHLLAILAFCSSYSQDWKMLFESEMGTYYYKPNTDETAWVKIVSNKTEYYPSKTSTQTKTVDGHKTILWKFNCRSRKLGIIKSTTYSKNGKVLESFSENEILVEMDYVNPDSIGEELLNYFCTSE</sequence>
<keyword evidence="1" id="KW-0732">Signal</keyword>
<proteinExistence type="predicted"/>
<dbReference type="Proteomes" id="UP000199354">
    <property type="component" value="Unassembled WGS sequence"/>
</dbReference>
<dbReference type="EMBL" id="FMVF01000039">
    <property type="protein sequence ID" value="SCZ00051.1"/>
    <property type="molecule type" value="Genomic_DNA"/>
</dbReference>
<gene>
    <name evidence="3" type="ORF">SAMN02927903_03313</name>
</gene>
<dbReference type="InterPro" id="IPR001202">
    <property type="entry name" value="WW_dom"/>
</dbReference>
<evidence type="ECO:0000259" key="2">
    <source>
        <dbReference type="PROSITE" id="PS50020"/>
    </source>
</evidence>
<accession>A0A1G5KIH6</accession>
<dbReference type="AlphaFoldDB" id="A0A1G5KIH6"/>
<dbReference type="PROSITE" id="PS50020">
    <property type="entry name" value="WW_DOMAIN_2"/>
    <property type="match status" value="1"/>
</dbReference>
<feature type="signal peptide" evidence="1">
    <location>
        <begin position="1"/>
        <end position="18"/>
    </location>
</feature>